<protein>
    <submittedName>
        <fullName evidence="2">Uncharacterized protein</fullName>
    </submittedName>
</protein>
<proteinExistence type="predicted"/>
<evidence type="ECO:0000313" key="2">
    <source>
        <dbReference type="WBParaSite" id="jg18535"/>
    </source>
</evidence>
<sequence length="98" mass="11545">MSNIQQMGTKNLKDEIDLRMNLNPFERKIFDLLGGNFAGIKKRGFVEKLLVTRKQFIFYYEENSPLSLNDLMEYPMMLAYKMPHLKYVITGLNAHLVR</sequence>
<evidence type="ECO:0000313" key="1">
    <source>
        <dbReference type="Proteomes" id="UP000887574"/>
    </source>
</evidence>
<reference evidence="2" key="1">
    <citation type="submission" date="2022-11" db="UniProtKB">
        <authorList>
            <consortium name="WormBaseParasite"/>
        </authorList>
    </citation>
    <scope>IDENTIFICATION</scope>
</reference>
<organism evidence="1 2">
    <name type="scientific">Ditylenchus dipsaci</name>
    <dbReference type="NCBI Taxonomy" id="166011"/>
    <lineage>
        <taxon>Eukaryota</taxon>
        <taxon>Metazoa</taxon>
        <taxon>Ecdysozoa</taxon>
        <taxon>Nematoda</taxon>
        <taxon>Chromadorea</taxon>
        <taxon>Rhabditida</taxon>
        <taxon>Tylenchina</taxon>
        <taxon>Tylenchomorpha</taxon>
        <taxon>Sphaerularioidea</taxon>
        <taxon>Anguinidae</taxon>
        <taxon>Anguininae</taxon>
        <taxon>Ditylenchus</taxon>
    </lineage>
</organism>
<keyword evidence="1" id="KW-1185">Reference proteome</keyword>
<dbReference type="Proteomes" id="UP000887574">
    <property type="component" value="Unplaced"/>
</dbReference>
<dbReference type="WBParaSite" id="jg18535">
    <property type="protein sequence ID" value="jg18535"/>
    <property type="gene ID" value="jg18535"/>
</dbReference>
<accession>A0A915DDR0</accession>
<dbReference type="AlphaFoldDB" id="A0A915DDR0"/>
<name>A0A915DDR0_9BILA</name>